<proteinExistence type="predicted"/>
<reference evidence="1" key="1">
    <citation type="journal article" date="2014" name="Int. J. Syst. Evol. Microbiol.">
        <title>Complete genome sequence of Corynebacterium casei LMG S-19264T (=DSM 44701T), isolated from a smear-ripened cheese.</title>
        <authorList>
            <consortium name="US DOE Joint Genome Institute (JGI-PGF)"/>
            <person name="Walter F."/>
            <person name="Albersmeier A."/>
            <person name="Kalinowski J."/>
            <person name="Ruckert C."/>
        </authorList>
    </citation>
    <scope>NUCLEOTIDE SEQUENCE</scope>
    <source>
        <strain evidence="1">CGMCC 1.15966</strain>
    </source>
</reference>
<dbReference type="AlphaFoldDB" id="A0A8H9FWF8"/>
<comment type="caution">
    <text evidence="1">The sequence shown here is derived from an EMBL/GenBank/DDBJ whole genome shotgun (WGS) entry which is preliminary data.</text>
</comment>
<evidence type="ECO:0000313" key="2">
    <source>
        <dbReference type="Proteomes" id="UP000614460"/>
    </source>
</evidence>
<organism evidence="1 2">
    <name type="scientific">Sphingobacterium cellulitidis</name>
    <dbReference type="NCBI Taxonomy" id="1768011"/>
    <lineage>
        <taxon>Bacteria</taxon>
        <taxon>Pseudomonadati</taxon>
        <taxon>Bacteroidota</taxon>
        <taxon>Sphingobacteriia</taxon>
        <taxon>Sphingobacteriales</taxon>
        <taxon>Sphingobacteriaceae</taxon>
        <taxon>Sphingobacterium</taxon>
    </lineage>
</organism>
<dbReference type="Proteomes" id="UP000614460">
    <property type="component" value="Unassembled WGS sequence"/>
</dbReference>
<accession>A0A8H9FWF8</accession>
<dbReference type="RefSeq" id="WP_182497830.1">
    <property type="nucleotide sequence ID" value="NZ_BMKM01000001.1"/>
</dbReference>
<sequence length="297" mass="33505">MNEVKIFFIIIGTFFMREQPTLVAEKAIISIDPQKKEVVITQHNLISTSEEQDVSKTEELLKLKNKEINWVEELTPFKNKSLQVQENGNSVSLTLSFQYDDPKDLEAINIGYNDSEYSVFLEEKLVAKSGNSQISEPYVVFKENAPFSFEVGIFDEWLDPNSTTPKFNPEFIGQPLVMKKSDAIKGKSLSQISEAAKYGTPPSYVKNGLNLFFAEDQDFLLLNEEVELEVSYLDNNTVLIPIEDAGINVAGLNKGDNYFVYQVDEMNGNLTLLPSDKSGNILKDKQPLYFSTIPKEG</sequence>
<keyword evidence="2" id="KW-1185">Reference proteome</keyword>
<evidence type="ECO:0000313" key="1">
    <source>
        <dbReference type="EMBL" id="GGE10893.1"/>
    </source>
</evidence>
<dbReference type="EMBL" id="BMKM01000001">
    <property type="protein sequence ID" value="GGE10893.1"/>
    <property type="molecule type" value="Genomic_DNA"/>
</dbReference>
<name>A0A8H9FWF8_9SPHI</name>
<gene>
    <name evidence="1" type="ORF">GCM10011516_05790</name>
</gene>
<reference evidence="1" key="2">
    <citation type="submission" date="2020-09" db="EMBL/GenBank/DDBJ databases">
        <authorList>
            <person name="Sun Q."/>
            <person name="Zhou Y."/>
        </authorList>
    </citation>
    <scope>NUCLEOTIDE SEQUENCE</scope>
    <source>
        <strain evidence="1">CGMCC 1.15966</strain>
    </source>
</reference>
<protein>
    <submittedName>
        <fullName evidence="1">Uncharacterized protein</fullName>
    </submittedName>
</protein>